<feature type="transmembrane region" description="Helical" evidence="5">
    <location>
        <begin position="158"/>
        <end position="175"/>
    </location>
</feature>
<evidence type="ECO:0000256" key="1">
    <source>
        <dbReference type="ARBA" id="ARBA00004141"/>
    </source>
</evidence>
<evidence type="ECO:0000313" key="8">
    <source>
        <dbReference type="Proteomes" id="UP001159075"/>
    </source>
</evidence>
<evidence type="ECO:0000256" key="4">
    <source>
        <dbReference type="ARBA" id="ARBA00023136"/>
    </source>
</evidence>
<sequence length="399" mass="45508">MSIFFIFLSAIGLTSSFFLLGSVSLTKVGFLFFITLFTLMFLKFKKVFIRISFFDVSVFLTLILAIVSQYHTVNLNESLPIVQSYIYYSVLYLITRTYFYNYPAHINIALKGLLFALLISCIFGFLQFITGSGYMPGTPIRSIVTNGVYRACGLFDDPNYFGLVLACISPLCFLIKSKSWGYSLYAIFAVAILTTLSRASLIIMLIQFIFYFYSVNKNKTIFVLKFFSILVIIVPVFVLLKPDFIVDRMATLLPMLSGNTGQLENSSAERLDLIFAGIKMFLDYPILGLGFGNFQLYTEFYMDFFPRKVFAHNSYLTILTELGIVGFIVWFIPLCILFIRVNKHNCAIGCSLIGLFFSYFFLVAIYFQFLAFFLAIIVTAYQKVNMGKIELTMKLSTKL</sequence>
<dbReference type="Pfam" id="PF04932">
    <property type="entry name" value="Wzy_C"/>
    <property type="match status" value="1"/>
</dbReference>
<dbReference type="GO" id="GO:0016874">
    <property type="term" value="F:ligase activity"/>
    <property type="evidence" value="ECO:0007669"/>
    <property type="project" value="UniProtKB-KW"/>
</dbReference>
<dbReference type="Proteomes" id="UP001159075">
    <property type="component" value="Unassembled WGS sequence"/>
</dbReference>
<keyword evidence="2 5" id="KW-0812">Transmembrane</keyword>
<feature type="transmembrane region" description="Helical" evidence="5">
    <location>
        <begin position="314"/>
        <end position="339"/>
    </location>
</feature>
<feature type="transmembrane region" description="Helical" evidence="5">
    <location>
        <begin position="222"/>
        <end position="240"/>
    </location>
</feature>
<dbReference type="PANTHER" id="PTHR37422">
    <property type="entry name" value="TEICHURONIC ACID BIOSYNTHESIS PROTEIN TUAE"/>
    <property type="match status" value="1"/>
</dbReference>
<keyword evidence="8" id="KW-1185">Reference proteome</keyword>
<evidence type="ECO:0000256" key="3">
    <source>
        <dbReference type="ARBA" id="ARBA00022989"/>
    </source>
</evidence>
<organism evidence="7 8">
    <name type="scientific">Shewanella xiamenensis</name>
    <dbReference type="NCBI Taxonomy" id="332186"/>
    <lineage>
        <taxon>Bacteria</taxon>
        <taxon>Pseudomonadati</taxon>
        <taxon>Pseudomonadota</taxon>
        <taxon>Gammaproteobacteria</taxon>
        <taxon>Alteromonadales</taxon>
        <taxon>Shewanellaceae</taxon>
        <taxon>Shewanella</taxon>
    </lineage>
</organism>
<keyword evidence="7" id="KW-0436">Ligase</keyword>
<gene>
    <name evidence="7" type="ORF">ODY93_06630</name>
</gene>
<protein>
    <submittedName>
        <fullName evidence="7">O-antigen ligase family protein</fullName>
    </submittedName>
</protein>
<accession>A0ABT6UBV9</accession>
<dbReference type="EMBL" id="JAOTLW010000005">
    <property type="protein sequence ID" value="MDI5831235.1"/>
    <property type="molecule type" value="Genomic_DNA"/>
</dbReference>
<feature type="transmembrane region" description="Helical" evidence="5">
    <location>
        <begin position="28"/>
        <end position="44"/>
    </location>
</feature>
<comment type="subcellular location">
    <subcellularLocation>
        <location evidence="1">Membrane</location>
        <topology evidence="1">Multi-pass membrane protein</topology>
    </subcellularLocation>
</comment>
<feature type="domain" description="O-antigen ligase-related" evidence="6">
    <location>
        <begin position="186"/>
        <end position="331"/>
    </location>
</feature>
<keyword evidence="3 5" id="KW-1133">Transmembrane helix</keyword>
<evidence type="ECO:0000256" key="2">
    <source>
        <dbReference type="ARBA" id="ARBA00022692"/>
    </source>
</evidence>
<dbReference type="PANTHER" id="PTHR37422:SF17">
    <property type="entry name" value="O-ANTIGEN LIGASE"/>
    <property type="match status" value="1"/>
</dbReference>
<feature type="transmembrane region" description="Helical" evidence="5">
    <location>
        <begin position="108"/>
        <end position="129"/>
    </location>
</feature>
<feature type="transmembrane region" description="Helical" evidence="5">
    <location>
        <begin position="182"/>
        <end position="210"/>
    </location>
</feature>
<feature type="transmembrane region" description="Helical" evidence="5">
    <location>
        <begin position="273"/>
        <end position="294"/>
    </location>
</feature>
<dbReference type="InterPro" id="IPR051533">
    <property type="entry name" value="WaaL-like"/>
</dbReference>
<feature type="transmembrane region" description="Helical" evidence="5">
    <location>
        <begin position="351"/>
        <end position="381"/>
    </location>
</feature>
<feature type="transmembrane region" description="Helical" evidence="5">
    <location>
        <begin position="51"/>
        <end position="73"/>
    </location>
</feature>
<evidence type="ECO:0000313" key="7">
    <source>
        <dbReference type="EMBL" id="MDI5831235.1"/>
    </source>
</evidence>
<proteinExistence type="predicted"/>
<keyword evidence="4 5" id="KW-0472">Membrane</keyword>
<comment type="caution">
    <text evidence="7">The sequence shown here is derived from an EMBL/GenBank/DDBJ whole genome shotgun (WGS) entry which is preliminary data.</text>
</comment>
<dbReference type="RefSeq" id="WP_240293218.1">
    <property type="nucleotide sequence ID" value="NZ_CP092630.1"/>
</dbReference>
<feature type="transmembrane region" description="Helical" evidence="5">
    <location>
        <begin position="85"/>
        <end position="101"/>
    </location>
</feature>
<evidence type="ECO:0000256" key="5">
    <source>
        <dbReference type="SAM" id="Phobius"/>
    </source>
</evidence>
<reference evidence="7 8" key="1">
    <citation type="submission" date="2022-09" db="EMBL/GenBank/DDBJ databases">
        <title>The outer-membrane cytochrome OmcA is essential for infection of Shewanella oneidensis by a zebrafish-associated bacteriophage.</title>
        <authorList>
            <person name="Grenfell A.W."/>
            <person name="Intile P."/>
            <person name="Mcfarlane J."/>
            <person name="Leung D."/>
            <person name="Abdalla K."/>
            <person name="Wold M."/>
            <person name="Kees E."/>
            <person name="Gralnick J."/>
        </authorList>
    </citation>
    <scope>NUCLEOTIDE SEQUENCE [LARGE SCALE GENOMIC DNA]</scope>
    <source>
        <strain evidence="7 8">NF-5</strain>
    </source>
</reference>
<evidence type="ECO:0000259" key="6">
    <source>
        <dbReference type="Pfam" id="PF04932"/>
    </source>
</evidence>
<name>A0ABT6UBV9_9GAMM</name>
<dbReference type="InterPro" id="IPR007016">
    <property type="entry name" value="O-antigen_ligase-rel_domated"/>
</dbReference>